<proteinExistence type="predicted"/>
<dbReference type="SUPFAM" id="SSF46565">
    <property type="entry name" value="Chaperone J-domain"/>
    <property type="match status" value="1"/>
</dbReference>
<accession>A0A7X0JHY7</accession>
<dbReference type="PROSITE" id="PS00636">
    <property type="entry name" value="DNAJ_1"/>
    <property type="match status" value="1"/>
</dbReference>
<dbReference type="InterPro" id="IPR001623">
    <property type="entry name" value="DnaJ_domain"/>
</dbReference>
<dbReference type="GO" id="GO:0051082">
    <property type="term" value="F:unfolded protein binding"/>
    <property type="evidence" value="ECO:0007669"/>
    <property type="project" value="InterPro"/>
</dbReference>
<dbReference type="PRINTS" id="PR00625">
    <property type="entry name" value="JDOMAIN"/>
</dbReference>
<dbReference type="Gene3D" id="1.10.287.110">
    <property type="entry name" value="DnaJ domain"/>
    <property type="match status" value="1"/>
</dbReference>
<dbReference type="AlphaFoldDB" id="A0A7X0JHY7"/>
<dbReference type="InterPro" id="IPR051938">
    <property type="entry name" value="Apopto_cytoskel_mod"/>
</dbReference>
<evidence type="ECO:0000259" key="3">
    <source>
        <dbReference type="PROSITE" id="PS50076"/>
    </source>
</evidence>
<feature type="compositionally biased region" description="Low complexity" evidence="2">
    <location>
        <begin position="112"/>
        <end position="124"/>
    </location>
</feature>
<dbReference type="SMART" id="SM00271">
    <property type="entry name" value="DnaJ"/>
    <property type="match status" value="1"/>
</dbReference>
<dbReference type="SUPFAM" id="SSF49493">
    <property type="entry name" value="HSP40/DnaJ peptide-binding domain"/>
    <property type="match status" value="2"/>
</dbReference>
<feature type="region of interest" description="Disordered" evidence="2">
    <location>
        <begin position="109"/>
        <end position="202"/>
    </location>
</feature>
<dbReference type="Pfam" id="PF00226">
    <property type="entry name" value="DnaJ"/>
    <property type="match status" value="1"/>
</dbReference>
<dbReference type="PANTHER" id="PTHR44145">
    <property type="entry name" value="DNAJ HOMOLOG SUBFAMILY A MEMBER 3, MITOCHONDRIAL"/>
    <property type="match status" value="1"/>
</dbReference>
<sequence length="389" mass="42173">MRDPYSILGVNRSANADEIKSAWRSKAKTIHPDQNQDDPDAGERFAEMGQAYEVLKDPERRKRYDRASALQQTFMQQRQAAREAEMRAKASRERAAKVMEELARASAKRAQAEVLQSQAQQQQQNGKARGDAPPEPAEDMVERIFGVSPDGQTADSGQKKTADEASTAQAARPSSKSDATGADATDEGPGSRPAPQTTGMGSGILNTLLRRIRGETVTVLETAPDLLAEAVVTIEDLLNRGSVIVHSSDDRDVRVSLSAGMTEGHVVRLKGQGLKLPGMKQGDLVVTLKVAKHADFRVSGFDIHTILPISLEDAVLGAEPMLKTPEGEQTIAVPAWSGSDQAIRLEGMGLYNDAGGRGDLVAELRIVLLEKPDPKVTDLMRHMRHGLYL</sequence>
<evidence type="ECO:0000313" key="5">
    <source>
        <dbReference type="Proteomes" id="UP000585437"/>
    </source>
</evidence>
<dbReference type="Gene3D" id="2.60.260.20">
    <property type="entry name" value="Urease metallochaperone UreE, N-terminal domain"/>
    <property type="match status" value="2"/>
</dbReference>
<dbReference type="Proteomes" id="UP000585437">
    <property type="component" value="Unassembled WGS sequence"/>
</dbReference>
<reference evidence="4 5" key="1">
    <citation type="submission" date="2020-08" db="EMBL/GenBank/DDBJ databases">
        <title>The Agave Microbiome: Exploring the role of microbial communities in plant adaptations to desert environments.</title>
        <authorList>
            <person name="Partida-Martinez L.P."/>
        </authorList>
    </citation>
    <scope>NUCLEOTIDE SEQUENCE [LARGE SCALE GENOMIC DNA]</scope>
    <source>
        <strain evidence="4 5">AS3.12</strain>
    </source>
</reference>
<feature type="compositionally biased region" description="Polar residues" evidence="2">
    <location>
        <begin position="164"/>
        <end position="178"/>
    </location>
</feature>
<dbReference type="Pfam" id="PF01556">
    <property type="entry name" value="DnaJ_C"/>
    <property type="match status" value="1"/>
</dbReference>
<dbReference type="PANTHER" id="PTHR44145:SF3">
    <property type="entry name" value="DNAJ HOMOLOG SUBFAMILY A MEMBER 3, MITOCHONDRIAL"/>
    <property type="match status" value="1"/>
</dbReference>
<keyword evidence="1" id="KW-0143">Chaperone</keyword>
<dbReference type="PROSITE" id="PS50076">
    <property type="entry name" value="DNAJ_2"/>
    <property type="match status" value="1"/>
</dbReference>
<evidence type="ECO:0000256" key="1">
    <source>
        <dbReference type="ARBA" id="ARBA00023186"/>
    </source>
</evidence>
<feature type="region of interest" description="Disordered" evidence="2">
    <location>
        <begin position="24"/>
        <end position="43"/>
    </location>
</feature>
<dbReference type="GO" id="GO:0006457">
    <property type="term" value="P:protein folding"/>
    <property type="evidence" value="ECO:0007669"/>
    <property type="project" value="InterPro"/>
</dbReference>
<evidence type="ECO:0000313" key="4">
    <source>
        <dbReference type="EMBL" id="MBB6507525.1"/>
    </source>
</evidence>
<organism evidence="4 5">
    <name type="scientific">Rhizobium soli</name>
    <dbReference type="NCBI Taxonomy" id="424798"/>
    <lineage>
        <taxon>Bacteria</taxon>
        <taxon>Pseudomonadati</taxon>
        <taxon>Pseudomonadota</taxon>
        <taxon>Alphaproteobacteria</taxon>
        <taxon>Hyphomicrobiales</taxon>
        <taxon>Rhizobiaceae</taxon>
        <taxon>Rhizobium/Agrobacterium group</taxon>
        <taxon>Rhizobium</taxon>
    </lineage>
</organism>
<comment type="caution">
    <text evidence="4">The sequence shown here is derived from an EMBL/GenBank/DDBJ whole genome shotgun (WGS) entry which is preliminary data.</text>
</comment>
<dbReference type="CDD" id="cd10747">
    <property type="entry name" value="DnaJ_C"/>
    <property type="match status" value="1"/>
</dbReference>
<feature type="domain" description="J" evidence="3">
    <location>
        <begin position="3"/>
        <end position="68"/>
    </location>
</feature>
<evidence type="ECO:0000256" key="2">
    <source>
        <dbReference type="SAM" id="MobiDB-lite"/>
    </source>
</evidence>
<dbReference type="RefSeq" id="WP_174195752.1">
    <property type="nucleotide sequence ID" value="NZ_JACHBU010000002.1"/>
</dbReference>
<dbReference type="InterPro" id="IPR018253">
    <property type="entry name" value="DnaJ_domain_CS"/>
</dbReference>
<gene>
    <name evidence="4" type="ORF">F4695_000857</name>
</gene>
<dbReference type="InterPro" id="IPR008971">
    <property type="entry name" value="HSP40/DnaJ_pept-bd"/>
</dbReference>
<dbReference type="InterPro" id="IPR002939">
    <property type="entry name" value="DnaJ_C"/>
</dbReference>
<dbReference type="InterPro" id="IPR036869">
    <property type="entry name" value="J_dom_sf"/>
</dbReference>
<dbReference type="CDD" id="cd06257">
    <property type="entry name" value="DnaJ"/>
    <property type="match status" value="1"/>
</dbReference>
<keyword evidence="5" id="KW-1185">Reference proteome</keyword>
<name>A0A7X0JHY7_9HYPH</name>
<dbReference type="EMBL" id="JACHBU010000002">
    <property type="protein sequence ID" value="MBB6507525.1"/>
    <property type="molecule type" value="Genomic_DNA"/>
</dbReference>
<protein>
    <submittedName>
        <fullName evidence="4">DnaJ-class molecular chaperone</fullName>
    </submittedName>
</protein>